<feature type="region of interest" description="Disordered" evidence="1">
    <location>
        <begin position="32"/>
        <end position="62"/>
    </location>
</feature>
<dbReference type="Proteomes" id="UP000008021">
    <property type="component" value="Chromosome 3"/>
</dbReference>
<keyword evidence="3" id="KW-1185">Reference proteome</keyword>
<sequence>MGDGLRKDFGSMNMDKLLWSIWTVEESQAMASVLGPGEKDGRARGKDDERDETGRRRLTEEDKATCRGSMLHAAARALWPHLSVDMGWGTEWPS</sequence>
<reference evidence="2" key="1">
    <citation type="submission" date="2015-04" db="UniProtKB">
        <authorList>
            <consortium name="EnsemblPlants"/>
        </authorList>
    </citation>
    <scope>IDENTIFICATION</scope>
</reference>
<dbReference type="HOGENOM" id="CLU_2389862_0_0_1"/>
<evidence type="ECO:0000256" key="1">
    <source>
        <dbReference type="SAM" id="MobiDB-lite"/>
    </source>
</evidence>
<dbReference type="AlphaFoldDB" id="A0A0E0CV55"/>
<feature type="compositionally biased region" description="Basic and acidic residues" evidence="1">
    <location>
        <begin position="37"/>
        <end position="62"/>
    </location>
</feature>
<dbReference type="EnsemblPlants" id="OMERI03G03460.1">
    <property type="protein sequence ID" value="OMERI03G03460.1"/>
    <property type="gene ID" value="OMERI03G03460"/>
</dbReference>
<accession>A0A0E0CV55</accession>
<evidence type="ECO:0000313" key="2">
    <source>
        <dbReference type="EnsemblPlants" id="OMERI03G03460.1"/>
    </source>
</evidence>
<evidence type="ECO:0000313" key="3">
    <source>
        <dbReference type="Proteomes" id="UP000008021"/>
    </source>
</evidence>
<reference evidence="2" key="2">
    <citation type="submission" date="2018-05" db="EMBL/GenBank/DDBJ databases">
        <title>OmerRS3 (Oryza meridionalis Reference Sequence Version 3).</title>
        <authorList>
            <person name="Zhang J."/>
            <person name="Kudrna D."/>
            <person name="Lee S."/>
            <person name="Talag J."/>
            <person name="Welchert J."/>
            <person name="Wing R.A."/>
        </authorList>
    </citation>
    <scope>NUCLEOTIDE SEQUENCE [LARGE SCALE GENOMIC DNA]</scope>
    <source>
        <strain evidence="2">cv. OR44</strain>
    </source>
</reference>
<name>A0A0E0CV55_9ORYZ</name>
<protein>
    <submittedName>
        <fullName evidence="2">Uncharacterized protein</fullName>
    </submittedName>
</protein>
<dbReference type="Gramene" id="OMERI03G03460.1">
    <property type="protein sequence ID" value="OMERI03G03460.1"/>
    <property type="gene ID" value="OMERI03G03460"/>
</dbReference>
<organism evidence="2">
    <name type="scientific">Oryza meridionalis</name>
    <dbReference type="NCBI Taxonomy" id="40149"/>
    <lineage>
        <taxon>Eukaryota</taxon>
        <taxon>Viridiplantae</taxon>
        <taxon>Streptophyta</taxon>
        <taxon>Embryophyta</taxon>
        <taxon>Tracheophyta</taxon>
        <taxon>Spermatophyta</taxon>
        <taxon>Magnoliopsida</taxon>
        <taxon>Liliopsida</taxon>
        <taxon>Poales</taxon>
        <taxon>Poaceae</taxon>
        <taxon>BOP clade</taxon>
        <taxon>Oryzoideae</taxon>
        <taxon>Oryzeae</taxon>
        <taxon>Oryzinae</taxon>
        <taxon>Oryza</taxon>
    </lineage>
</organism>
<proteinExistence type="predicted"/>